<dbReference type="CDD" id="cd00200">
    <property type="entry name" value="WD40"/>
    <property type="match status" value="1"/>
</dbReference>
<protein>
    <recommendedName>
        <fullName evidence="8">WD repeat-containing protein 55 homolog</fullName>
    </recommendedName>
</protein>
<dbReference type="InterPro" id="IPR015943">
    <property type="entry name" value="WD40/YVTN_repeat-like_dom_sf"/>
</dbReference>
<dbReference type="SUPFAM" id="SSF81837">
    <property type="entry name" value="BEACH domain"/>
    <property type="match status" value="1"/>
</dbReference>
<dbReference type="SUPFAM" id="SSF50978">
    <property type="entry name" value="WD40 repeat-like"/>
    <property type="match status" value="1"/>
</dbReference>
<dbReference type="InterPro" id="IPR000409">
    <property type="entry name" value="BEACH_dom"/>
</dbReference>
<evidence type="ECO:0000256" key="1">
    <source>
        <dbReference type="ARBA" id="ARBA00022574"/>
    </source>
</evidence>
<comment type="caution">
    <text evidence="6">The sequence shown here is derived from an EMBL/GenBank/DDBJ whole genome shotgun (WGS) entry which is preliminary data.</text>
</comment>
<dbReference type="Pfam" id="PF00400">
    <property type="entry name" value="WD40"/>
    <property type="match status" value="3"/>
</dbReference>
<keyword evidence="1 3" id="KW-0853">WD repeat</keyword>
<feature type="domain" description="BEACH" evidence="4">
    <location>
        <begin position="228"/>
        <end position="516"/>
    </location>
</feature>
<dbReference type="PROSITE" id="PS51783">
    <property type="entry name" value="PH_BEACH"/>
    <property type="match status" value="1"/>
</dbReference>
<evidence type="ECO:0000256" key="2">
    <source>
        <dbReference type="ARBA" id="ARBA00022737"/>
    </source>
</evidence>
<dbReference type="PANTHER" id="PTHR13743">
    <property type="entry name" value="BEIGE/BEACH-RELATED"/>
    <property type="match status" value="1"/>
</dbReference>
<reference evidence="6 7" key="1">
    <citation type="submission" date="2020-04" db="EMBL/GenBank/DDBJ databases">
        <authorList>
            <person name="Alioto T."/>
            <person name="Alioto T."/>
            <person name="Gomez Garrido J."/>
        </authorList>
    </citation>
    <scope>NUCLEOTIDE SEQUENCE [LARGE SCALE GENOMIC DNA]</scope>
</reference>
<keyword evidence="7" id="KW-1185">Reference proteome</keyword>
<organism evidence="6 7">
    <name type="scientific">Cloeon dipterum</name>
    <dbReference type="NCBI Taxonomy" id="197152"/>
    <lineage>
        <taxon>Eukaryota</taxon>
        <taxon>Metazoa</taxon>
        <taxon>Ecdysozoa</taxon>
        <taxon>Arthropoda</taxon>
        <taxon>Hexapoda</taxon>
        <taxon>Insecta</taxon>
        <taxon>Pterygota</taxon>
        <taxon>Palaeoptera</taxon>
        <taxon>Ephemeroptera</taxon>
        <taxon>Pisciforma</taxon>
        <taxon>Baetidae</taxon>
        <taxon>Cloeon</taxon>
    </lineage>
</organism>
<dbReference type="InterPro" id="IPR050865">
    <property type="entry name" value="BEACH_Domain"/>
</dbReference>
<dbReference type="CDD" id="cd06071">
    <property type="entry name" value="Beach"/>
    <property type="match status" value="1"/>
</dbReference>
<dbReference type="EMBL" id="CADEPI010000157">
    <property type="protein sequence ID" value="CAB3378073.1"/>
    <property type="molecule type" value="Genomic_DNA"/>
</dbReference>
<evidence type="ECO:0000259" key="4">
    <source>
        <dbReference type="PROSITE" id="PS50197"/>
    </source>
</evidence>
<accession>A0A8S1DJB3</accession>
<dbReference type="PROSITE" id="PS50082">
    <property type="entry name" value="WD_REPEATS_2"/>
    <property type="match status" value="3"/>
</dbReference>
<gene>
    <name evidence="6" type="ORF">CLODIP_2_CD09419</name>
</gene>
<evidence type="ECO:0000256" key="3">
    <source>
        <dbReference type="PROSITE-ProRule" id="PRU00221"/>
    </source>
</evidence>
<dbReference type="SMART" id="SM01026">
    <property type="entry name" value="Beach"/>
    <property type="match status" value="1"/>
</dbReference>
<dbReference type="PROSITE" id="PS50294">
    <property type="entry name" value="WD_REPEATS_REGION"/>
    <property type="match status" value="3"/>
</dbReference>
<dbReference type="PANTHER" id="PTHR13743:SF123">
    <property type="entry name" value="PROTEIN FAN"/>
    <property type="match status" value="1"/>
</dbReference>
<dbReference type="FunFam" id="1.10.1540.10:FF:000001">
    <property type="entry name" value="neurobeachin isoform X1"/>
    <property type="match status" value="1"/>
</dbReference>
<evidence type="ECO:0000313" key="7">
    <source>
        <dbReference type="Proteomes" id="UP000494165"/>
    </source>
</evidence>
<dbReference type="InterPro" id="IPR011993">
    <property type="entry name" value="PH-like_dom_sf"/>
</dbReference>
<dbReference type="AlphaFoldDB" id="A0A8S1DJB3"/>
<dbReference type="Pfam" id="PF25400">
    <property type="entry name" value="PH_FAN"/>
    <property type="match status" value="1"/>
</dbReference>
<dbReference type="Gene3D" id="2.30.29.30">
    <property type="entry name" value="Pleckstrin-homology domain (PH domain)/Phosphotyrosine-binding domain (PTB)"/>
    <property type="match status" value="1"/>
</dbReference>
<dbReference type="InterPro" id="IPR057496">
    <property type="entry name" value="FAN-like_PH"/>
</dbReference>
<dbReference type="SUPFAM" id="SSF50729">
    <property type="entry name" value="PH domain-like"/>
    <property type="match status" value="1"/>
</dbReference>
<dbReference type="InterPro" id="IPR023362">
    <property type="entry name" value="PH-BEACH_dom"/>
</dbReference>
<dbReference type="Gene3D" id="1.10.1540.10">
    <property type="entry name" value="BEACH domain"/>
    <property type="match status" value="1"/>
</dbReference>
<sequence>MKLCSRSVVFEPRDTALPLTKLPLQSCPHVVRSVPSLTDNIRDGIEIECKQVIQMFEGNILAPFTFLKTTRSFIFVPTYMDVERVLNLLGQLHRAASLPLQDHNNMVAAIIFSRQARFKFDPQWMEDFSEQIIFEETANKVSPLVVNPGRVVLTNSILYFQPFNNIEQTTVLKIKLCHIRKVIKRRFLLRHLGLEIECCQESSVPQVYFSLPNSDKRDAFVDALHSQDLQLDDLRQGEMTLKWQNGVISNFEYISYLNSLADRSTNDLTQYPVFPWVITDYESENLDLKNPLIFRDLTKPVGALNNTRLQKLLDRYEEMDPPKFLYGSHYSAPGLVLFYLVRQHPHLMLCLQNGRFDHPDRMFNSVKDVWRNVNSNMSDFKELTPEFYDLEQEGKFCTNLNGINFGHRHDGRRVGDVELPPWAENSPKKFVAKMREALESETVSSNLNHWIDLIFGYKQTGEEALKAHNVFYPMCYEGTVDLETETDFGKRHAQEVQIMEFGQIPKQLFLVPHPPKRNLSPQPHLLVERKPDGQNEDQVKLFAMKTLECQDKVQRAHKDFVSNMTFSGDYLYSVGHDGCLKVFKTEGLVVERSATISSLPLSCCLVPPGATAVLSGSWDNKLYSYEMEFGRKFELLAAHEDAITCLQWQPGLLATGSWDCSVRLWSVCDATLGKQPLRGPQAYLCELPHENKVASISVQNNKLISGSAEEVTLWDLNSYSVLQNYTSHDGEVVSVQLDHEGRQALTCGTDNLIRLYDVSSGMEVFCKTLQQQPTHFAWNHNRLVIGTLDGLLLAWDLRQVKQISLVQAHTGAVTAVALNENADLVASGGNDRGVALWRFAQL</sequence>
<dbReference type="InterPro" id="IPR036372">
    <property type="entry name" value="BEACH_dom_sf"/>
</dbReference>
<dbReference type="InterPro" id="IPR001680">
    <property type="entry name" value="WD40_rpt"/>
</dbReference>
<dbReference type="PROSITE" id="PS50197">
    <property type="entry name" value="BEACH"/>
    <property type="match status" value="1"/>
</dbReference>
<feature type="repeat" description="WD" evidence="3">
    <location>
        <begin position="725"/>
        <end position="766"/>
    </location>
</feature>
<proteinExistence type="predicted"/>
<dbReference type="Gene3D" id="2.130.10.10">
    <property type="entry name" value="YVTN repeat-like/Quinoprotein amine dehydrogenase"/>
    <property type="match status" value="2"/>
</dbReference>
<name>A0A8S1DJB3_9INSE</name>
<keyword evidence="2" id="KW-0677">Repeat</keyword>
<feature type="repeat" description="WD" evidence="3">
    <location>
        <begin position="806"/>
        <end position="842"/>
    </location>
</feature>
<dbReference type="Proteomes" id="UP000494165">
    <property type="component" value="Unassembled WGS sequence"/>
</dbReference>
<dbReference type="Pfam" id="PF02138">
    <property type="entry name" value="Beach"/>
    <property type="match status" value="1"/>
</dbReference>
<feature type="repeat" description="WD" evidence="3">
    <location>
        <begin position="636"/>
        <end position="667"/>
    </location>
</feature>
<evidence type="ECO:0000313" key="6">
    <source>
        <dbReference type="EMBL" id="CAB3378073.1"/>
    </source>
</evidence>
<feature type="domain" description="BEACH-type PH" evidence="5">
    <location>
        <begin position="127"/>
        <end position="225"/>
    </location>
</feature>
<dbReference type="InterPro" id="IPR036322">
    <property type="entry name" value="WD40_repeat_dom_sf"/>
</dbReference>
<dbReference type="SMART" id="SM00320">
    <property type="entry name" value="WD40"/>
    <property type="match status" value="7"/>
</dbReference>
<evidence type="ECO:0000259" key="5">
    <source>
        <dbReference type="PROSITE" id="PS51783"/>
    </source>
</evidence>
<dbReference type="OrthoDB" id="26681at2759"/>
<evidence type="ECO:0008006" key="8">
    <source>
        <dbReference type="Google" id="ProtNLM"/>
    </source>
</evidence>